<proteinExistence type="predicted"/>
<evidence type="ECO:0000313" key="2">
    <source>
        <dbReference type="Proteomes" id="UP001152320"/>
    </source>
</evidence>
<accession>A0A9Q1C1A5</accession>
<organism evidence="1 2">
    <name type="scientific">Holothuria leucospilota</name>
    <name type="common">Black long sea cucumber</name>
    <name type="synonym">Mertensiothuria leucospilota</name>
    <dbReference type="NCBI Taxonomy" id="206669"/>
    <lineage>
        <taxon>Eukaryota</taxon>
        <taxon>Metazoa</taxon>
        <taxon>Echinodermata</taxon>
        <taxon>Eleutherozoa</taxon>
        <taxon>Echinozoa</taxon>
        <taxon>Holothuroidea</taxon>
        <taxon>Aspidochirotacea</taxon>
        <taxon>Aspidochirotida</taxon>
        <taxon>Holothuriidae</taxon>
        <taxon>Holothuria</taxon>
    </lineage>
</organism>
<evidence type="ECO:0000313" key="1">
    <source>
        <dbReference type="EMBL" id="KAJ8036595.1"/>
    </source>
</evidence>
<dbReference type="EMBL" id="JAIZAY010000009">
    <property type="protein sequence ID" value="KAJ8036595.1"/>
    <property type="molecule type" value="Genomic_DNA"/>
</dbReference>
<gene>
    <name evidence="1" type="ORF">HOLleu_20615</name>
</gene>
<keyword evidence="2" id="KW-1185">Reference proteome</keyword>
<protein>
    <submittedName>
        <fullName evidence="1">Uncharacterized protein</fullName>
    </submittedName>
</protein>
<dbReference type="AlphaFoldDB" id="A0A9Q1C1A5"/>
<reference evidence="1" key="1">
    <citation type="submission" date="2021-10" db="EMBL/GenBank/DDBJ databases">
        <title>Tropical sea cucumber genome reveals ecological adaptation and Cuvierian tubules defense mechanism.</title>
        <authorList>
            <person name="Chen T."/>
        </authorList>
    </citation>
    <scope>NUCLEOTIDE SEQUENCE</scope>
    <source>
        <strain evidence="1">Nanhai2018</strain>
        <tissue evidence="1">Muscle</tissue>
    </source>
</reference>
<dbReference type="Proteomes" id="UP001152320">
    <property type="component" value="Chromosome 9"/>
</dbReference>
<sequence length="56" mass="6746">MDTYKLFCQSCRPYYRQRVATDSLFYLRAQCLYLLMLSPYIPTYPTQTVFGLVRFC</sequence>
<name>A0A9Q1C1A5_HOLLE</name>
<comment type="caution">
    <text evidence="1">The sequence shown here is derived from an EMBL/GenBank/DDBJ whole genome shotgun (WGS) entry which is preliminary data.</text>
</comment>